<dbReference type="OrthoDB" id="501734at2"/>
<keyword evidence="2" id="KW-1185">Reference proteome</keyword>
<sequence length="476" mass="54579">MAKKSAKNHIMSSQDNNTISLLELLTILEAHRNHIIVNLKNLQANYQRTGVKRIPGFRDENSNLIKPWLTTKYIDNGEYVGMGTFGLNHNTANINMLITRKVRLIKTEDQTPIFEVAGLLVNDLNSFNNYTIVSEGKVNVKSLQVKISSKKTFDLLREKCVIENEDYDFRCEYTIRLDHLPLLPIDQHYSSIEGLFDQLAEAKVLASIISAILKKESDVFLPEQLAELRKHYIFKNVNLNFPTTNEYTNIKQALAKQNLESRISYKIDIGCKDILNLGKLHSANKFLDRMYELYHTATGEIISKPNFDMFFHDNIACRHKQLSSRIKITPVDEFMKPIFDDFIGLDNNGIFAAILSKVGAENVAKIWQQQRDRKNINKDDLIVALFTAKAKLEEFISEIYRDKISPLVLYVVSTGVLPDEMNAKAMTAEELTQKYPHLQFSKDEQEGTFFIIGDSIISVYATREYYSKKDSVAIEK</sequence>
<organism evidence="1 2">
    <name type="scientific">Fischerella major NIES-592</name>
    <dbReference type="NCBI Taxonomy" id="210994"/>
    <lineage>
        <taxon>Bacteria</taxon>
        <taxon>Bacillati</taxon>
        <taxon>Cyanobacteriota</taxon>
        <taxon>Cyanophyceae</taxon>
        <taxon>Nostocales</taxon>
        <taxon>Hapalosiphonaceae</taxon>
        <taxon>Fischerella</taxon>
    </lineage>
</organism>
<dbReference type="Proteomes" id="UP000186391">
    <property type="component" value="Unassembled WGS sequence"/>
</dbReference>
<evidence type="ECO:0000313" key="1">
    <source>
        <dbReference type="EMBL" id="OKH16162.1"/>
    </source>
</evidence>
<proteinExistence type="predicted"/>
<protein>
    <submittedName>
        <fullName evidence="1">Uncharacterized protein</fullName>
    </submittedName>
</protein>
<dbReference type="RefSeq" id="WP_073554604.1">
    <property type="nucleotide sequence ID" value="NZ_MRCA01000001.1"/>
</dbReference>
<accession>A0A1U7H4I3</accession>
<dbReference type="EMBL" id="MRCA01000001">
    <property type="protein sequence ID" value="OKH16162.1"/>
    <property type="molecule type" value="Genomic_DNA"/>
</dbReference>
<comment type="caution">
    <text evidence="1">The sequence shown here is derived from an EMBL/GenBank/DDBJ whole genome shotgun (WGS) entry which is preliminary data.</text>
</comment>
<dbReference type="AlphaFoldDB" id="A0A1U7H4I3"/>
<reference evidence="1 2" key="1">
    <citation type="submission" date="2016-11" db="EMBL/GenBank/DDBJ databases">
        <title>Draft Genome Sequences of Nine Cyanobacterial Strains from Diverse Habitats.</title>
        <authorList>
            <person name="Zhu T."/>
            <person name="Hou S."/>
            <person name="Lu X."/>
            <person name="Hess W.R."/>
        </authorList>
    </citation>
    <scope>NUCLEOTIDE SEQUENCE [LARGE SCALE GENOMIC DNA]</scope>
    <source>
        <strain evidence="1 2">NIES-592</strain>
    </source>
</reference>
<gene>
    <name evidence="1" type="ORF">NIES592_00315</name>
</gene>
<name>A0A1U7H4I3_9CYAN</name>
<evidence type="ECO:0000313" key="2">
    <source>
        <dbReference type="Proteomes" id="UP000186391"/>
    </source>
</evidence>